<comment type="caution">
    <text evidence="8">The sequence shown here is derived from an EMBL/GenBank/DDBJ whole genome shotgun (WGS) entry which is preliminary data.</text>
</comment>
<evidence type="ECO:0000313" key="9">
    <source>
        <dbReference type="Proteomes" id="UP000318141"/>
    </source>
</evidence>
<sequence length="386" mass="40328">MNITCFTDQAARRTLATFLSLPVFVMAATSISTASSASSVSWRYRVLTLAPLGAVAWLALVIASVPALARLGVSPLMLAMCAGMIACNVLPRHWLAPLAPGMQLARQTLLRLGVALYGLRLTFGSIEALGAGGILAPLLMLVATLAFGTWAGSRWFGLSRREAIVVSAGSAVCGAAAAIAVASIVRSDDRETAVAVATVVLFGTVGMLVYPYLYELATSVWHWQIGQRAFGIYTGATLHEVAQVIAAGKAVGDTTGDAAVLAKMVRVLALGPLLLTLALWPASHGGSDDQARGAGRDWAKLRAAVPWFALGFVAVMAINSFGMVPAEWKPGLVAFDNWLLACAMLAIGLHTRISDLLRAGRKPIMLAAMLFVFLVAGGAAVCALIL</sequence>
<proteinExistence type="inferred from homology"/>
<feature type="transmembrane region" description="Helical" evidence="7">
    <location>
        <begin position="192"/>
        <end position="213"/>
    </location>
</feature>
<dbReference type="PANTHER" id="PTHR30106">
    <property type="entry name" value="INNER MEMBRANE PROTEIN YEIH-RELATED"/>
    <property type="match status" value="1"/>
</dbReference>
<dbReference type="NCBIfam" id="TIGR00698">
    <property type="entry name" value="YeiH family putative sulfate export transporter"/>
    <property type="match status" value="1"/>
</dbReference>
<feature type="transmembrane region" description="Helical" evidence="7">
    <location>
        <begin position="304"/>
        <end position="326"/>
    </location>
</feature>
<feature type="transmembrane region" description="Helical" evidence="7">
    <location>
        <begin position="332"/>
        <end position="351"/>
    </location>
</feature>
<feature type="transmembrane region" description="Helical" evidence="7">
    <location>
        <begin position="264"/>
        <end position="283"/>
    </location>
</feature>
<dbReference type="Proteomes" id="UP000318141">
    <property type="component" value="Unassembled WGS sequence"/>
</dbReference>
<evidence type="ECO:0000256" key="1">
    <source>
        <dbReference type="ARBA" id="ARBA00004651"/>
    </source>
</evidence>
<name>A0A562BKL5_9BURK</name>
<keyword evidence="5 7" id="KW-1133">Transmembrane helix</keyword>
<evidence type="ECO:0000313" key="8">
    <source>
        <dbReference type="EMBL" id="TWG85449.1"/>
    </source>
</evidence>
<organism evidence="8 9">
    <name type="scientific">Cupriavidus gilardii J11</name>
    <dbReference type="NCBI Taxonomy" id="936133"/>
    <lineage>
        <taxon>Bacteria</taxon>
        <taxon>Pseudomonadati</taxon>
        <taxon>Pseudomonadota</taxon>
        <taxon>Betaproteobacteria</taxon>
        <taxon>Burkholderiales</taxon>
        <taxon>Burkholderiaceae</taxon>
        <taxon>Cupriavidus</taxon>
    </lineage>
</organism>
<feature type="transmembrane region" description="Helical" evidence="7">
    <location>
        <begin position="363"/>
        <end position="385"/>
    </location>
</feature>
<dbReference type="EMBL" id="VLJN01000018">
    <property type="protein sequence ID" value="TWG85449.1"/>
    <property type="molecule type" value="Genomic_DNA"/>
</dbReference>
<keyword evidence="4 7" id="KW-0812">Transmembrane</keyword>
<accession>A0A562BKL5</accession>
<evidence type="ECO:0000256" key="5">
    <source>
        <dbReference type="ARBA" id="ARBA00022989"/>
    </source>
</evidence>
<dbReference type="InterPro" id="IPR004630">
    <property type="entry name" value="UPF0324_YeiH-like"/>
</dbReference>
<feature type="transmembrane region" description="Helical" evidence="7">
    <location>
        <begin position="163"/>
        <end position="185"/>
    </location>
</feature>
<feature type="transmembrane region" description="Helical" evidence="7">
    <location>
        <begin position="47"/>
        <end position="69"/>
    </location>
</feature>
<keyword evidence="9" id="KW-1185">Reference proteome</keyword>
<feature type="transmembrane region" description="Helical" evidence="7">
    <location>
        <begin position="131"/>
        <end position="151"/>
    </location>
</feature>
<keyword evidence="6 7" id="KW-0472">Membrane</keyword>
<gene>
    <name evidence="8" type="ORF">L602_002500000500</name>
</gene>
<comment type="similarity">
    <text evidence="2">Belongs to the UPF0324 family.</text>
</comment>
<evidence type="ECO:0000256" key="3">
    <source>
        <dbReference type="ARBA" id="ARBA00022475"/>
    </source>
</evidence>
<dbReference type="PANTHER" id="PTHR30106:SF2">
    <property type="entry name" value="UPF0324 INNER MEMBRANE PROTEIN YEIH"/>
    <property type="match status" value="1"/>
</dbReference>
<dbReference type="InterPro" id="IPR018383">
    <property type="entry name" value="UPF0324_pro"/>
</dbReference>
<dbReference type="AlphaFoldDB" id="A0A562BKL5"/>
<protein>
    <submittedName>
        <fullName evidence="8">Putative integral membrane protein (TIGR00698 family)</fullName>
    </submittedName>
</protein>
<keyword evidence="3" id="KW-1003">Cell membrane</keyword>
<evidence type="ECO:0000256" key="6">
    <source>
        <dbReference type="ARBA" id="ARBA00023136"/>
    </source>
</evidence>
<reference evidence="8 9" key="1">
    <citation type="submission" date="2019-07" db="EMBL/GenBank/DDBJ databases">
        <title>Genome sequencing of lignin-degrading bacterial isolates.</title>
        <authorList>
            <person name="Gladden J."/>
        </authorList>
    </citation>
    <scope>NUCLEOTIDE SEQUENCE [LARGE SCALE GENOMIC DNA]</scope>
    <source>
        <strain evidence="8 9">J11</strain>
    </source>
</reference>
<evidence type="ECO:0000256" key="4">
    <source>
        <dbReference type="ARBA" id="ARBA00022692"/>
    </source>
</evidence>
<evidence type="ECO:0000256" key="7">
    <source>
        <dbReference type="SAM" id="Phobius"/>
    </source>
</evidence>
<evidence type="ECO:0000256" key="2">
    <source>
        <dbReference type="ARBA" id="ARBA00007977"/>
    </source>
</evidence>
<dbReference type="GO" id="GO:0005886">
    <property type="term" value="C:plasma membrane"/>
    <property type="evidence" value="ECO:0007669"/>
    <property type="project" value="UniProtKB-SubCell"/>
</dbReference>
<dbReference type="Pfam" id="PF03601">
    <property type="entry name" value="Cons_hypoth698"/>
    <property type="match status" value="1"/>
</dbReference>
<comment type="subcellular location">
    <subcellularLocation>
        <location evidence="1">Cell membrane</location>
        <topology evidence="1">Multi-pass membrane protein</topology>
    </subcellularLocation>
</comment>